<dbReference type="GO" id="GO:0022857">
    <property type="term" value="F:transmembrane transporter activity"/>
    <property type="evidence" value="ECO:0007669"/>
    <property type="project" value="InterPro"/>
</dbReference>
<dbReference type="OrthoDB" id="9781469at2"/>
<feature type="transmembrane region" description="Helical" evidence="9">
    <location>
        <begin position="403"/>
        <end position="420"/>
    </location>
</feature>
<dbReference type="PANTHER" id="PTHR42718">
    <property type="entry name" value="MAJOR FACILITATOR SUPERFAMILY MULTIDRUG TRANSPORTER MFSC"/>
    <property type="match status" value="1"/>
</dbReference>
<feature type="transmembrane region" description="Helical" evidence="9">
    <location>
        <begin position="356"/>
        <end position="382"/>
    </location>
</feature>
<comment type="subcellular location">
    <subcellularLocation>
        <location evidence="1">Cell membrane</location>
        <topology evidence="1">Multi-pass membrane protein</topology>
    </subcellularLocation>
</comment>
<comment type="caution">
    <text evidence="11">The sequence shown here is derived from an EMBL/GenBank/DDBJ whole genome shotgun (WGS) entry which is preliminary data.</text>
</comment>
<dbReference type="InterPro" id="IPR011701">
    <property type="entry name" value="MFS"/>
</dbReference>
<evidence type="ECO:0000256" key="4">
    <source>
        <dbReference type="ARBA" id="ARBA00022692"/>
    </source>
</evidence>
<evidence type="ECO:0000313" key="12">
    <source>
        <dbReference type="Proteomes" id="UP000095705"/>
    </source>
</evidence>
<dbReference type="SUPFAM" id="SSF103473">
    <property type="entry name" value="MFS general substrate transporter"/>
    <property type="match status" value="1"/>
</dbReference>
<dbReference type="Gene3D" id="1.20.1250.20">
    <property type="entry name" value="MFS general substrate transporter like domains"/>
    <property type="match status" value="1"/>
</dbReference>
<feature type="transmembrane region" description="Helical" evidence="9">
    <location>
        <begin position="104"/>
        <end position="125"/>
    </location>
</feature>
<reference evidence="11 12" key="1">
    <citation type="submission" date="2016-08" db="EMBL/GenBank/DDBJ databases">
        <title>The complete genome of Streptomyces subrutilus 10-1-1.</title>
        <authorList>
            <person name="Chen X."/>
        </authorList>
    </citation>
    <scope>NUCLEOTIDE SEQUENCE [LARGE SCALE GENOMIC DNA]</scope>
    <source>
        <strain evidence="11 12">10-1-1</strain>
    </source>
</reference>
<evidence type="ECO:0000256" key="1">
    <source>
        <dbReference type="ARBA" id="ARBA00004651"/>
    </source>
</evidence>
<feature type="transmembrane region" description="Helical" evidence="9">
    <location>
        <begin position="12"/>
        <end position="35"/>
    </location>
</feature>
<gene>
    <name evidence="11" type="ORF">BGK67_33150</name>
</gene>
<accession>A0A1E5P008</accession>
<feature type="transmembrane region" description="Helical" evidence="9">
    <location>
        <begin position="198"/>
        <end position="218"/>
    </location>
</feature>
<dbReference type="RefSeq" id="WP_069924447.1">
    <property type="nucleotide sequence ID" value="NZ_MEHK01000002.1"/>
</dbReference>
<dbReference type="GO" id="GO:0005886">
    <property type="term" value="C:plasma membrane"/>
    <property type="evidence" value="ECO:0007669"/>
    <property type="project" value="UniProtKB-SubCell"/>
</dbReference>
<feature type="transmembrane region" description="Helical" evidence="9">
    <location>
        <begin position="162"/>
        <end position="186"/>
    </location>
</feature>
<proteinExistence type="predicted"/>
<keyword evidence="3" id="KW-1003">Cell membrane</keyword>
<dbReference type="PROSITE" id="PS50850">
    <property type="entry name" value="MFS"/>
    <property type="match status" value="1"/>
</dbReference>
<evidence type="ECO:0000256" key="2">
    <source>
        <dbReference type="ARBA" id="ARBA00022448"/>
    </source>
</evidence>
<dbReference type="InterPro" id="IPR020846">
    <property type="entry name" value="MFS_dom"/>
</dbReference>
<feature type="transmembrane region" description="Helical" evidence="9">
    <location>
        <begin position="302"/>
        <end position="320"/>
    </location>
</feature>
<dbReference type="CDD" id="cd17321">
    <property type="entry name" value="MFS_MMR_MDR_like"/>
    <property type="match status" value="1"/>
</dbReference>
<protein>
    <recommendedName>
        <fullName evidence="10">Major facilitator superfamily (MFS) profile domain-containing protein</fullName>
    </recommendedName>
</protein>
<evidence type="ECO:0000256" key="6">
    <source>
        <dbReference type="ARBA" id="ARBA00023136"/>
    </source>
</evidence>
<evidence type="ECO:0000259" key="10">
    <source>
        <dbReference type="PROSITE" id="PS50850"/>
    </source>
</evidence>
<dbReference type="InterPro" id="IPR036259">
    <property type="entry name" value="MFS_trans_sf"/>
</dbReference>
<keyword evidence="5 9" id="KW-1133">Transmembrane helix</keyword>
<keyword evidence="2" id="KW-0813">Transport</keyword>
<sequence length="546" mass="55068">MNPEVSSGRRRAILALLASTVLVVVMDLTIINVALNPIQQSLDASNGELQWALDSYLITFAAFLFTGGVCADRFGRKKTLITGLLLFGVSSVLGAFATDIVQLIIWRAVMGVGAAVVPTVTLAILMNVFPPAERPKAIAGWAAAAGVAMAVGPVLGGVLLEYFWWGSIFLINAPLIAIAVALMIALVPESKNPVRTAFDPIGVLLSIVSVGLLVYGIVLAGEDGWTSTGALGAIAGGLILLVGLVLFEKRIAAPSLDVGLLKNARFSAGTGAIALCFFALISSIFISQFYFQAVLGFSPLEAGLLVLPMGIASMVVSARCPKLVMKFGPRTVVAAGSAAIALSALGAAFFDAGTPTWLLIVAQLVLGAGWGSIMAPATASLMSVVPPVKAGAGQAVSQTARQVAGALGIAIIGSLLSSGYRSSIGDAVNVLPEALREEAAGSIGGTVRAVQAAKLGDQAPALLAKASDAYVSGMQSTLFVVAGVALASVLVALRWLPKTPPAPPGPPPGAAAPGATAPGATAPGAQAPGAPAAPPAPGKDEPSLRP</sequence>
<dbReference type="STRING" id="36818.BGK67_33150"/>
<feature type="transmembrane region" description="Helical" evidence="9">
    <location>
        <begin position="137"/>
        <end position="156"/>
    </location>
</feature>
<dbReference type="Proteomes" id="UP000095705">
    <property type="component" value="Unassembled WGS sequence"/>
</dbReference>
<evidence type="ECO:0000313" key="11">
    <source>
        <dbReference type="EMBL" id="OEJ22397.1"/>
    </source>
</evidence>
<feature type="transmembrane region" description="Helical" evidence="9">
    <location>
        <begin position="477"/>
        <end position="496"/>
    </location>
</feature>
<name>A0A1E5P008_9ACTN</name>
<feature type="compositionally biased region" description="Pro residues" evidence="8">
    <location>
        <begin position="500"/>
        <end position="510"/>
    </location>
</feature>
<dbReference type="EMBL" id="MEHK01000002">
    <property type="protein sequence ID" value="OEJ22397.1"/>
    <property type="molecule type" value="Genomic_DNA"/>
</dbReference>
<keyword evidence="12" id="KW-1185">Reference proteome</keyword>
<dbReference type="GO" id="GO:0046677">
    <property type="term" value="P:response to antibiotic"/>
    <property type="evidence" value="ECO:0007669"/>
    <property type="project" value="UniProtKB-KW"/>
</dbReference>
<evidence type="ECO:0000256" key="8">
    <source>
        <dbReference type="SAM" id="MobiDB-lite"/>
    </source>
</evidence>
<feature type="compositionally biased region" description="Low complexity" evidence="8">
    <location>
        <begin position="511"/>
        <end position="530"/>
    </location>
</feature>
<evidence type="ECO:0000256" key="5">
    <source>
        <dbReference type="ARBA" id="ARBA00022989"/>
    </source>
</evidence>
<dbReference type="AlphaFoldDB" id="A0A1E5P008"/>
<keyword evidence="6 9" id="KW-0472">Membrane</keyword>
<dbReference type="PANTHER" id="PTHR42718:SF42">
    <property type="entry name" value="EXPORT PROTEIN"/>
    <property type="match status" value="1"/>
</dbReference>
<feature type="transmembrane region" description="Helical" evidence="9">
    <location>
        <begin position="224"/>
        <end position="247"/>
    </location>
</feature>
<evidence type="ECO:0000256" key="3">
    <source>
        <dbReference type="ARBA" id="ARBA00022475"/>
    </source>
</evidence>
<dbReference type="PRINTS" id="PR01036">
    <property type="entry name" value="TCRTETB"/>
</dbReference>
<dbReference type="Pfam" id="PF07690">
    <property type="entry name" value="MFS_1"/>
    <property type="match status" value="1"/>
</dbReference>
<evidence type="ECO:0000256" key="7">
    <source>
        <dbReference type="ARBA" id="ARBA00023251"/>
    </source>
</evidence>
<evidence type="ECO:0000256" key="9">
    <source>
        <dbReference type="SAM" id="Phobius"/>
    </source>
</evidence>
<organism evidence="11 12">
    <name type="scientific">Streptomyces subrutilus</name>
    <dbReference type="NCBI Taxonomy" id="36818"/>
    <lineage>
        <taxon>Bacteria</taxon>
        <taxon>Bacillati</taxon>
        <taxon>Actinomycetota</taxon>
        <taxon>Actinomycetes</taxon>
        <taxon>Kitasatosporales</taxon>
        <taxon>Streptomycetaceae</taxon>
        <taxon>Streptomyces</taxon>
    </lineage>
</organism>
<feature type="domain" description="Major facilitator superfamily (MFS) profile" evidence="10">
    <location>
        <begin position="13"/>
        <end position="500"/>
    </location>
</feature>
<feature type="transmembrane region" description="Helical" evidence="9">
    <location>
        <begin position="79"/>
        <end position="98"/>
    </location>
</feature>
<dbReference type="NCBIfam" id="TIGR00711">
    <property type="entry name" value="efflux_EmrB"/>
    <property type="match status" value="1"/>
</dbReference>
<keyword evidence="4 9" id="KW-0812">Transmembrane</keyword>
<feature type="transmembrane region" description="Helical" evidence="9">
    <location>
        <begin position="268"/>
        <end position="290"/>
    </location>
</feature>
<feature type="transmembrane region" description="Helical" evidence="9">
    <location>
        <begin position="332"/>
        <end position="350"/>
    </location>
</feature>
<dbReference type="InterPro" id="IPR005829">
    <property type="entry name" value="Sugar_transporter_CS"/>
</dbReference>
<dbReference type="InterPro" id="IPR004638">
    <property type="entry name" value="EmrB-like"/>
</dbReference>
<keyword evidence="7" id="KW-0046">Antibiotic resistance</keyword>
<dbReference type="PROSITE" id="PS00216">
    <property type="entry name" value="SUGAR_TRANSPORT_1"/>
    <property type="match status" value="1"/>
</dbReference>
<dbReference type="Gene3D" id="1.20.1720.10">
    <property type="entry name" value="Multidrug resistance protein D"/>
    <property type="match status" value="1"/>
</dbReference>
<feature type="transmembrane region" description="Helical" evidence="9">
    <location>
        <begin position="55"/>
        <end position="72"/>
    </location>
</feature>
<feature type="region of interest" description="Disordered" evidence="8">
    <location>
        <begin position="500"/>
        <end position="546"/>
    </location>
</feature>